<dbReference type="PANTHER" id="PTHR24216:SF65">
    <property type="entry name" value="PAXILLIN-LIKE PROTEIN 1"/>
    <property type="match status" value="1"/>
</dbReference>
<organism evidence="4">
    <name type="scientific">Volvox carteri f. nagariensis</name>
    <dbReference type="NCBI Taxonomy" id="3068"/>
    <lineage>
        <taxon>Eukaryota</taxon>
        <taxon>Viridiplantae</taxon>
        <taxon>Chlorophyta</taxon>
        <taxon>core chlorophytes</taxon>
        <taxon>Chlorophyceae</taxon>
        <taxon>CS clade</taxon>
        <taxon>Chlamydomonadales</taxon>
        <taxon>Volvocaceae</taxon>
        <taxon>Volvox</taxon>
    </lineage>
</organism>
<dbReference type="SUPFAM" id="SSF55486">
    <property type="entry name" value="Metalloproteases ('zincins'), catalytic domain"/>
    <property type="match status" value="1"/>
</dbReference>
<dbReference type="InterPro" id="IPR008752">
    <property type="entry name" value="Peptidase_M11"/>
</dbReference>
<accession>D8U3D2</accession>
<dbReference type="Pfam" id="PF05548">
    <property type="entry name" value="Peptidase_M11"/>
    <property type="match status" value="1"/>
</dbReference>
<keyword evidence="4" id="KW-1185">Reference proteome</keyword>
<dbReference type="PANTHER" id="PTHR24216">
    <property type="entry name" value="PAXILLIN-RELATED"/>
    <property type="match status" value="1"/>
</dbReference>
<dbReference type="InParanoid" id="D8U3D2"/>
<feature type="non-terminal residue" evidence="3">
    <location>
        <position position="527"/>
    </location>
</feature>
<dbReference type="OrthoDB" id="544406at2759"/>
<evidence type="ECO:0000313" key="3">
    <source>
        <dbReference type="EMBL" id="EFJ45731.1"/>
    </source>
</evidence>
<dbReference type="PRINTS" id="PR01217">
    <property type="entry name" value="PRICHEXTENSN"/>
</dbReference>
<dbReference type="Proteomes" id="UP000001058">
    <property type="component" value="Unassembled WGS sequence"/>
</dbReference>
<dbReference type="RefSeq" id="XP_002953132.1">
    <property type="nucleotide sequence ID" value="XM_002953086.1"/>
</dbReference>
<reference evidence="3 4" key="1">
    <citation type="journal article" date="2010" name="Science">
        <title>Genomic analysis of organismal complexity in the multicellular green alga Volvox carteri.</title>
        <authorList>
            <person name="Prochnik S.E."/>
            <person name="Umen J."/>
            <person name="Nedelcu A.M."/>
            <person name="Hallmann A."/>
            <person name="Miller S.M."/>
            <person name="Nishii I."/>
            <person name="Ferris P."/>
            <person name="Kuo A."/>
            <person name="Mitros T."/>
            <person name="Fritz-Laylin L.K."/>
            <person name="Hellsten U."/>
            <person name="Chapman J."/>
            <person name="Simakov O."/>
            <person name="Rensing S.A."/>
            <person name="Terry A."/>
            <person name="Pangilinan J."/>
            <person name="Kapitonov V."/>
            <person name="Jurka J."/>
            <person name="Salamov A."/>
            <person name="Shapiro H."/>
            <person name="Schmutz J."/>
            <person name="Grimwood J."/>
            <person name="Lindquist E."/>
            <person name="Lucas S."/>
            <person name="Grigoriev I.V."/>
            <person name="Schmitt R."/>
            <person name="Kirk D."/>
            <person name="Rokhsar D.S."/>
        </authorList>
    </citation>
    <scope>NUCLEOTIDE SEQUENCE [LARGE SCALE GENOMIC DNA]</scope>
    <source>
        <strain evidence="4">f. Nagariensis / Eve</strain>
    </source>
</reference>
<dbReference type="GeneID" id="9622215"/>
<dbReference type="EMBL" id="GL378355">
    <property type="protein sequence ID" value="EFJ45731.1"/>
    <property type="molecule type" value="Genomic_DNA"/>
</dbReference>
<name>D8U3D2_VOLCA</name>
<feature type="region of interest" description="Disordered" evidence="1">
    <location>
        <begin position="458"/>
        <end position="527"/>
    </location>
</feature>
<feature type="domain" description="Peptidase M11 gametolysin" evidence="2">
    <location>
        <begin position="122"/>
        <end position="424"/>
    </location>
</feature>
<dbReference type="KEGG" id="vcn:VOLCADRAFT_82108"/>
<feature type="compositionally biased region" description="Pro residues" evidence="1">
    <location>
        <begin position="466"/>
        <end position="527"/>
    </location>
</feature>
<evidence type="ECO:0000259" key="2">
    <source>
        <dbReference type="Pfam" id="PF05548"/>
    </source>
</evidence>
<proteinExistence type="predicted"/>
<sequence length="527" mass="56624">MIDTGGNGQQVFSGQLVAVNLHEFGGVQYALRGDDGNLVGITKDIKLPVRDVANKAISVGAQVAFVSRVQPPETPQTLSRPVPQRCSVSSSTGFCASIERANTQVLQDANVVPLPSTGIVQRRLVIILDYSACGYPATLTEDTARTIFLGDDWDGNGGIAQKFAQCSYGKLTFDAARFTVIKVAAPCSSVVSTCSWYDIANGADAAAKNFTGLPGYNFYSFTHTTYVLPPAMQGVCSWSGLALLPGTQTWLQTTSYGVYRWATAMQEILHNYGLWHSWQGGFEYEDYSTAMGRGSACPNAAEASRMGWITSIPNAGALNSGSLPIATGRTFILPATYLTSEGVFIRIQPDWVTNYGATGKNLYMAVRVPKGADTTINLNYANRLNIHEVNATMDNVAPAAPYTYTDRKVQYINNVRSMSTVTLTAYNLLVYGGAWVRPDTLRVHICRFRTAATECPSLANMEPEMPDPPLQPLPPPPAGPDAPPPPPPPSPDPSPPPSPRPPMPRSPSPPPPSPYPPSPPPPRPPPP</sequence>
<evidence type="ECO:0000256" key="1">
    <source>
        <dbReference type="SAM" id="MobiDB-lite"/>
    </source>
</evidence>
<evidence type="ECO:0000313" key="4">
    <source>
        <dbReference type="Proteomes" id="UP000001058"/>
    </source>
</evidence>
<dbReference type="eggNOG" id="KOG1187">
    <property type="taxonomic scope" value="Eukaryota"/>
</dbReference>
<protein>
    <submittedName>
        <fullName evidence="3">Metalloproteinase, extracellular matrix glycoprotein VMP39</fullName>
    </submittedName>
</protein>
<dbReference type="MEROPS" id="M11.002"/>
<gene>
    <name evidence="3" type="primary">vmp39</name>
    <name evidence="3" type="ORF">VOLCADRAFT_82108</name>
</gene>
<dbReference type="AlphaFoldDB" id="D8U3D2"/>